<accession>A0A350HCE0</accession>
<dbReference type="SUPFAM" id="SSF53756">
    <property type="entry name" value="UDP-Glycosyltransferase/glycogen phosphorylase"/>
    <property type="match status" value="1"/>
</dbReference>
<gene>
    <name evidence="1" type="ORF">DCW38_08535</name>
</gene>
<dbReference type="AlphaFoldDB" id="A0A350HCE0"/>
<dbReference type="Gene3D" id="3.40.50.2000">
    <property type="entry name" value="Glycogen Phosphorylase B"/>
    <property type="match status" value="1"/>
</dbReference>
<evidence type="ECO:0000313" key="1">
    <source>
        <dbReference type="EMBL" id="HAV93206.1"/>
    </source>
</evidence>
<reference evidence="1 2" key="1">
    <citation type="journal article" date="2018" name="Nat. Biotechnol.">
        <title>A standardized bacterial taxonomy based on genome phylogeny substantially revises the tree of life.</title>
        <authorList>
            <person name="Parks D.H."/>
            <person name="Chuvochina M."/>
            <person name="Waite D.W."/>
            <person name="Rinke C."/>
            <person name="Skarshewski A."/>
            <person name="Chaumeil P.A."/>
            <person name="Hugenholtz P."/>
        </authorList>
    </citation>
    <scope>NUCLEOTIDE SEQUENCE [LARGE SCALE GENOMIC DNA]</scope>
    <source>
        <strain evidence="1">UBA9956</strain>
    </source>
</reference>
<evidence type="ECO:0000313" key="2">
    <source>
        <dbReference type="Proteomes" id="UP000264062"/>
    </source>
</evidence>
<proteinExistence type="predicted"/>
<name>A0A350HCE0_UNCW3</name>
<protein>
    <recommendedName>
        <fullName evidence="3">Glycosyltransferase family 1 protein</fullName>
    </recommendedName>
</protein>
<dbReference type="Proteomes" id="UP000264062">
    <property type="component" value="Unassembled WGS sequence"/>
</dbReference>
<sequence>MKYSSVVCFAGGDWWYHHTHSYNHLMKQFSKDVKVLYVNSLPVGSVGGAKSSKRILNKIKSIARFFKKAQKNLYVFTPIFIPMKDSGFLLEVNSLLLKIQIKIIISMLKMKDPLIWIANPNGYIFLRKSKKLKSVYQIVDKVSAYRHAGEMVKTFDSDLCRDSDLIFTPGRMLYEEKKTQYPEKVFRIKHGVDTEHFVIKSDIMPYDFPQNGKKTFTYWGSIDYKKVDYSLLKYLAENGSEFNILLIGRVFDFKMEDFKEYKHIYFLREKKYEELPLYAFFSDGFLIPWDKDDEMNRNASPIKLREYLSTGKPVIATYIPEFEEFRDYIMISRDNREFLGNMAKALKEDSEIERKKRMEFVKSNSWRNVYEDIRKTLSDFPDNS</sequence>
<dbReference type="Gene3D" id="3.40.50.11010">
    <property type="match status" value="1"/>
</dbReference>
<dbReference type="EMBL" id="DMZY01000256">
    <property type="protein sequence ID" value="HAV93206.1"/>
    <property type="molecule type" value="Genomic_DNA"/>
</dbReference>
<organism evidence="1 2">
    <name type="scientific">candidate division WOR-3 bacterium</name>
    <dbReference type="NCBI Taxonomy" id="2052148"/>
    <lineage>
        <taxon>Bacteria</taxon>
        <taxon>Bacteria division WOR-3</taxon>
    </lineage>
</organism>
<comment type="caution">
    <text evidence="1">The sequence shown here is derived from an EMBL/GenBank/DDBJ whole genome shotgun (WGS) entry which is preliminary data.</text>
</comment>
<evidence type="ECO:0008006" key="3">
    <source>
        <dbReference type="Google" id="ProtNLM"/>
    </source>
</evidence>